<name>K9UCK9_CHAP6</name>
<dbReference type="eggNOG" id="COG3415">
    <property type="taxonomic scope" value="Bacteria"/>
</dbReference>
<dbReference type="AlphaFoldDB" id="K9UCK9"/>
<dbReference type="RefSeq" id="WP_015158138.1">
    <property type="nucleotide sequence ID" value="NC_019697.1"/>
</dbReference>
<gene>
    <name evidence="1" type="ORF">Cha6605_0669</name>
</gene>
<protein>
    <submittedName>
        <fullName evidence="1">Uncharacterized protein</fullName>
    </submittedName>
</protein>
<dbReference type="STRING" id="1173020.Cha6605_0669"/>
<sequence length="294" mass="33168">MHYLGTIECVVVLPNTTEIQLPTAITNDAATVQRDRIGYVFVQFSQDLHSVELLGFSDRVDTEYISIDCLQSLDELLDLIDTARINNLQEFLLGILGNGWQPLANSILSPQQEYALRNTISLPKNTSYDSIRDFTASKMINLRANIANIPLLLPIGLNEELDGRFKVRIRLHAAGGIPLLPAHLKLTLQREIQESLFVSSGFISKWTQIYTLEGLSALKLAHKGATGYLKIEQRKAILEWLKVKNYWNLGELKAYVEEQYEVVFSSENATTLQGLFKSLFVQATYPNFLSNFSL</sequence>
<organism evidence="1 2">
    <name type="scientific">Chamaesiphon minutus (strain ATCC 27169 / PCC 6605)</name>
    <dbReference type="NCBI Taxonomy" id="1173020"/>
    <lineage>
        <taxon>Bacteria</taxon>
        <taxon>Bacillati</taxon>
        <taxon>Cyanobacteriota</taxon>
        <taxon>Cyanophyceae</taxon>
        <taxon>Gomontiellales</taxon>
        <taxon>Chamaesiphonaceae</taxon>
        <taxon>Chamaesiphon</taxon>
    </lineage>
</organism>
<keyword evidence="2" id="KW-1185">Reference proteome</keyword>
<dbReference type="Proteomes" id="UP000010366">
    <property type="component" value="Chromosome"/>
</dbReference>
<evidence type="ECO:0000313" key="2">
    <source>
        <dbReference type="Proteomes" id="UP000010366"/>
    </source>
</evidence>
<dbReference type="InterPro" id="IPR014951">
    <property type="entry name" value="DUF1822"/>
</dbReference>
<dbReference type="InterPro" id="IPR009057">
    <property type="entry name" value="Homeodomain-like_sf"/>
</dbReference>
<dbReference type="KEGG" id="cmp:Cha6605_0669"/>
<dbReference type="SUPFAM" id="SSF46689">
    <property type="entry name" value="Homeodomain-like"/>
    <property type="match status" value="1"/>
</dbReference>
<dbReference type="EMBL" id="CP003600">
    <property type="protein sequence ID" value="AFY91944.1"/>
    <property type="molecule type" value="Genomic_DNA"/>
</dbReference>
<accession>K9UCK9</accession>
<dbReference type="OrthoDB" id="465657at2"/>
<dbReference type="HOGENOM" id="CLU_945598_0_0_3"/>
<proteinExistence type="predicted"/>
<reference evidence="1 2" key="1">
    <citation type="submission" date="2012-05" db="EMBL/GenBank/DDBJ databases">
        <title>Finished chromosome of genome of Chamaesiphon sp. PCC 6605.</title>
        <authorList>
            <consortium name="US DOE Joint Genome Institute"/>
            <person name="Gugger M."/>
            <person name="Coursin T."/>
            <person name="Rippka R."/>
            <person name="Tandeau De Marsac N."/>
            <person name="Huntemann M."/>
            <person name="Wei C.-L."/>
            <person name="Han J."/>
            <person name="Detter J.C."/>
            <person name="Han C."/>
            <person name="Tapia R."/>
            <person name="Chen A."/>
            <person name="Kyrpides N."/>
            <person name="Mavromatis K."/>
            <person name="Markowitz V."/>
            <person name="Szeto E."/>
            <person name="Ivanova N."/>
            <person name="Pagani I."/>
            <person name="Pati A."/>
            <person name="Goodwin L."/>
            <person name="Nordberg H.P."/>
            <person name="Cantor M.N."/>
            <person name="Hua S.X."/>
            <person name="Woyke T."/>
            <person name="Kerfeld C.A."/>
        </authorList>
    </citation>
    <scope>NUCLEOTIDE SEQUENCE [LARGE SCALE GENOMIC DNA]</scope>
    <source>
        <strain evidence="2">ATCC 27169 / PCC 6605</strain>
    </source>
</reference>
<evidence type="ECO:0000313" key="1">
    <source>
        <dbReference type="EMBL" id="AFY91944.1"/>
    </source>
</evidence>
<dbReference type="Pfam" id="PF08852">
    <property type="entry name" value="DUF1822"/>
    <property type="match status" value="1"/>
</dbReference>